<evidence type="ECO:0000313" key="7">
    <source>
        <dbReference type="EMBL" id="NHF62556.1"/>
    </source>
</evidence>
<dbReference type="AlphaFoldDB" id="A0A9E5JP66"/>
<evidence type="ECO:0000256" key="2">
    <source>
        <dbReference type="ARBA" id="ARBA00022692"/>
    </source>
</evidence>
<evidence type="ECO:0000256" key="5">
    <source>
        <dbReference type="SAM" id="Phobius"/>
    </source>
</evidence>
<keyword evidence="2 5" id="KW-0812">Transmembrane</keyword>
<comment type="subcellular location">
    <subcellularLocation>
        <location evidence="1">Membrane</location>
        <topology evidence="1">Multi-pass membrane protein</topology>
    </subcellularLocation>
</comment>
<dbReference type="EMBL" id="VIKT02000006">
    <property type="protein sequence ID" value="NHF62556.1"/>
    <property type="molecule type" value="Genomic_DNA"/>
</dbReference>
<organism evidence="7 8">
    <name type="scientific">Microcella pacifica</name>
    <dbReference type="NCBI Taxonomy" id="2591847"/>
    <lineage>
        <taxon>Bacteria</taxon>
        <taxon>Bacillati</taxon>
        <taxon>Actinomycetota</taxon>
        <taxon>Actinomycetes</taxon>
        <taxon>Micrococcales</taxon>
        <taxon>Microbacteriaceae</taxon>
        <taxon>Microcella</taxon>
    </lineage>
</organism>
<dbReference type="OrthoDB" id="5198202at2"/>
<keyword evidence="4 5" id="KW-0472">Membrane</keyword>
<feature type="transmembrane region" description="Helical" evidence="5">
    <location>
        <begin position="81"/>
        <end position="99"/>
    </location>
</feature>
<feature type="transmembrane region" description="Helical" evidence="5">
    <location>
        <begin position="52"/>
        <end position="69"/>
    </location>
</feature>
<evidence type="ECO:0000259" key="6">
    <source>
        <dbReference type="Pfam" id="PF13515"/>
    </source>
</evidence>
<dbReference type="InterPro" id="IPR049453">
    <property type="entry name" value="Memb_transporter_dom"/>
</dbReference>
<accession>A0A9E5JP66</accession>
<keyword evidence="8" id="KW-1185">Reference proteome</keyword>
<gene>
    <name evidence="7" type="ORF">FK219_004780</name>
</gene>
<reference evidence="7 8" key="1">
    <citation type="submission" date="2020-03" db="EMBL/GenBank/DDBJ databases">
        <title>Chryseoglobus sp. isolated from a deep-sea seamount.</title>
        <authorList>
            <person name="Zhang D.-C."/>
        </authorList>
    </citation>
    <scope>NUCLEOTIDE SEQUENCE [LARGE SCALE GENOMIC DNA]</scope>
    <source>
        <strain evidence="7 8">KN1116</strain>
    </source>
</reference>
<dbReference type="Proteomes" id="UP000818266">
    <property type="component" value="Unassembled WGS sequence"/>
</dbReference>
<keyword evidence="3 5" id="KW-1133">Transmembrane helix</keyword>
<proteinExistence type="predicted"/>
<evidence type="ECO:0000256" key="1">
    <source>
        <dbReference type="ARBA" id="ARBA00004141"/>
    </source>
</evidence>
<feature type="domain" description="Integral membrane bound transporter" evidence="6">
    <location>
        <begin position="42"/>
        <end position="162"/>
    </location>
</feature>
<dbReference type="Pfam" id="PF13515">
    <property type="entry name" value="FUSC_2"/>
    <property type="match status" value="1"/>
</dbReference>
<comment type="caution">
    <text evidence="7">The sequence shown here is derived from an EMBL/GenBank/DDBJ whole genome shotgun (WGS) entry which is preliminary data.</text>
</comment>
<sequence length="365" mass="39147">MPDPLRRLERSIRRRLGLRAAGQRVVRSLSGIAQIVVAATTAYLIARFGLGHEVPVVAVTVTIIALGLARDARPRRVLETVIGINIGIIVSALIVAGIGRGIGQLALILAATLIVARAVSPSAPFAIAAAVQSMLVALLPDPETGVFARSLDGLIGGAMALAATALIPRLDVVRVRDEARALFSVLDQSLEGLVAALRHGDEPAADLALARSRRTQRLIDEWERSFESARAVADVSPWLRRHRARLRDEAQLLETADLVTRHVRALARRIDVLVRDHGERRALADVVERAAEVVRLLGRSHHEPAARYALRAVAAELAGRLAPDRIEGASVADQVVIVLLRPLAFDVLLAAGMPAEEARATLPPL</sequence>
<evidence type="ECO:0000256" key="3">
    <source>
        <dbReference type="ARBA" id="ARBA00022989"/>
    </source>
</evidence>
<dbReference type="GO" id="GO:0016020">
    <property type="term" value="C:membrane"/>
    <property type="evidence" value="ECO:0007669"/>
    <property type="project" value="UniProtKB-SubCell"/>
</dbReference>
<evidence type="ECO:0000313" key="8">
    <source>
        <dbReference type="Proteomes" id="UP000818266"/>
    </source>
</evidence>
<evidence type="ECO:0000256" key="4">
    <source>
        <dbReference type="ARBA" id="ARBA00023136"/>
    </source>
</evidence>
<name>A0A9E5JP66_9MICO</name>
<dbReference type="RefSeq" id="WP_152582252.1">
    <property type="nucleotide sequence ID" value="NZ_VIKT02000006.1"/>
</dbReference>
<protein>
    <submittedName>
        <fullName evidence="7">FUSC family protein</fullName>
    </submittedName>
</protein>
<feature type="transmembrane region" description="Helical" evidence="5">
    <location>
        <begin position="25"/>
        <end position="46"/>
    </location>
</feature>